<dbReference type="GO" id="GO:0008270">
    <property type="term" value="F:zinc ion binding"/>
    <property type="evidence" value="ECO:0007669"/>
    <property type="project" value="UniProtKB-KW"/>
</dbReference>
<evidence type="ECO:0000256" key="4">
    <source>
        <dbReference type="PROSITE-ProRule" id="PRU00134"/>
    </source>
</evidence>
<name>A0A9P9FVI0_9HYPO</name>
<gene>
    <name evidence="6" type="ORF">EDB81DRAFT_676076</name>
</gene>
<dbReference type="Gene3D" id="6.10.140.2220">
    <property type="match status" value="1"/>
</dbReference>
<dbReference type="SUPFAM" id="SSF144232">
    <property type="entry name" value="HIT/MYND zinc finger-like"/>
    <property type="match status" value="1"/>
</dbReference>
<evidence type="ECO:0000313" key="7">
    <source>
        <dbReference type="Proteomes" id="UP000738349"/>
    </source>
</evidence>
<accession>A0A9P9FVI0</accession>
<evidence type="ECO:0000256" key="3">
    <source>
        <dbReference type="ARBA" id="ARBA00022833"/>
    </source>
</evidence>
<organism evidence="6 7">
    <name type="scientific">Dactylonectria macrodidyma</name>
    <dbReference type="NCBI Taxonomy" id="307937"/>
    <lineage>
        <taxon>Eukaryota</taxon>
        <taxon>Fungi</taxon>
        <taxon>Dikarya</taxon>
        <taxon>Ascomycota</taxon>
        <taxon>Pezizomycotina</taxon>
        <taxon>Sordariomycetes</taxon>
        <taxon>Hypocreomycetidae</taxon>
        <taxon>Hypocreales</taxon>
        <taxon>Nectriaceae</taxon>
        <taxon>Dactylonectria</taxon>
    </lineage>
</organism>
<keyword evidence="1" id="KW-0479">Metal-binding</keyword>
<dbReference type="EMBL" id="JAGMUV010000001">
    <property type="protein sequence ID" value="KAH7177022.1"/>
    <property type="molecule type" value="Genomic_DNA"/>
</dbReference>
<evidence type="ECO:0000256" key="1">
    <source>
        <dbReference type="ARBA" id="ARBA00022723"/>
    </source>
</evidence>
<dbReference type="Pfam" id="PF01753">
    <property type="entry name" value="zf-MYND"/>
    <property type="match status" value="1"/>
</dbReference>
<feature type="domain" description="MYND-type" evidence="5">
    <location>
        <begin position="26"/>
        <end position="63"/>
    </location>
</feature>
<dbReference type="PROSITE" id="PS50865">
    <property type="entry name" value="ZF_MYND_2"/>
    <property type="match status" value="1"/>
</dbReference>
<dbReference type="InterPro" id="IPR002893">
    <property type="entry name" value="Znf_MYND"/>
</dbReference>
<dbReference type="PROSITE" id="PS01360">
    <property type="entry name" value="ZF_MYND_1"/>
    <property type="match status" value="1"/>
</dbReference>
<evidence type="ECO:0000259" key="5">
    <source>
        <dbReference type="PROSITE" id="PS50865"/>
    </source>
</evidence>
<comment type="caution">
    <text evidence="6">The sequence shown here is derived from an EMBL/GenBank/DDBJ whole genome shotgun (WGS) entry which is preliminary data.</text>
</comment>
<evidence type="ECO:0000256" key="2">
    <source>
        <dbReference type="ARBA" id="ARBA00022771"/>
    </source>
</evidence>
<proteinExistence type="predicted"/>
<evidence type="ECO:0000313" key="6">
    <source>
        <dbReference type="EMBL" id="KAH7177022.1"/>
    </source>
</evidence>
<dbReference type="AlphaFoldDB" id="A0A9P9FVI0"/>
<dbReference type="Proteomes" id="UP000738349">
    <property type="component" value="Unassembled WGS sequence"/>
</dbReference>
<dbReference type="OrthoDB" id="5952526at2759"/>
<keyword evidence="3" id="KW-0862">Zinc</keyword>
<protein>
    <recommendedName>
        <fullName evidence="5">MYND-type domain-containing protein</fullName>
    </recommendedName>
</protein>
<sequence>MRREYRYPSLPPKESGNALILLEKDCEVCKKTAGLFRCSACQCVYYCSREHQATDRNNHKTACTAIEKFRVRYEHHVEVLSREMEHGYSMPGQRGSLFQVGAGHFWGILETRPYMTARFRLVNASLDYFPCYRHVVQAALDHLLDMLRLCRDDNLGARNIVPGLYLRLGREQDAFDFVKWYATTGNDPNYDWGNMKLPFLNVKDANATEPWPTDRLLNLIHLSTVFLIKMRLLHDFQSAQNAIRAFQGVVPLDIIDLIQAHLFTTNVQIRPKASMNRSEAICYGIDTLKSQLKDLYKAVDKRNPHFWPAMLDSTERATGNKPSGYSVIPDEPKISIGHNLYAWLETPRAFDTLADIDEAIHGRRFPEPISPREDN</sequence>
<reference evidence="6" key="1">
    <citation type="journal article" date="2021" name="Nat. Commun.">
        <title>Genetic determinants of endophytism in the Arabidopsis root mycobiome.</title>
        <authorList>
            <person name="Mesny F."/>
            <person name="Miyauchi S."/>
            <person name="Thiergart T."/>
            <person name="Pickel B."/>
            <person name="Atanasova L."/>
            <person name="Karlsson M."/>
            <person name="Huettel B."/>
            <person name="Barry K.W."/>
            <person name="Haridas S."/>
            <person name="Chen C."/>
            <person name="Bauer D."/>
            <person name="Andreopoulos W."/>
            <person name="Pangilinan J."/>
            <person name="LaButti K."/>
            <person name="Riley R."/>
            <person name="Lipzen A."/>
            <person name="Clum A."/>
            <person name="Drula E."/>
            <person name="Henrissat B."/>
            <person name="Kohler A."/>
            <person name="Grigoriev I.V."/>
            <person name="Martin F.M."/>
            <person name="Hacquard S."/>
        </authorList>
    </citation>
    <scope>NUCLEOTIDE SEQUENCE</scope>
    <source>
        <strain evidence="6">MPI-CAGE-AT-0147</strain>
    </source>
</reference>
<keyword evidence="2 4" id="KW-0863">Zinc-finger</keyword>
<keyword evidence="7" id="KW-1185">Reference proteome</keyword>